<organism evidence="7 8">
    <name type="scientific">Corynebacterium pseudogenitalium</name>
    <dbReference type="NCBI Taxonomy" id="38303"/>
    <lineage>
        <taxon>Bacteria</taxon>
        <taxon>Bacillati</taxon>
        <taxon>Actinomycetota</taxon>
        <taxon>Actinomycetes</taxon>
        <taxon>Mycobacteriales</taxon>
        <taxon>Corynebacteriaceae</taxon>
        <taxon>Corynebacterium</taxon>
    </lineage>
</organism>
<dbReference type="AlphaFoldDB" id="A0ABD4TQD4"/>
<comment type="caution">
    <text evidence="7">The sequence shown here is derived from an EMBL/GenBank/DDBJ whole genome shotgun (WGS) entry which is preliminary data.</text>
</comment>
<dbReference type="RefSeq" id="WP_256000989.1">
    <property type="nucleotide sequence ID" value="NZ_JAGPYW010000007.1"/>
</dbReference>
<protein>
    <submittedName>
        <fullName evidence="7">LysE family translocator</fullName>
    </submittedName>
</protein>
<evidence type="ECO:0000256" key="2">
    <source>
        <dbReference type="ARBA" id="ARBA00022475"/>
    </source>
</evidence>
<feature type="transmembrane region" description="Helical" evidence="6">
    <location>
        <begin position="68"/>
        <end position="90"/>
    </location>
</feature>
<feature type="transmembrane region" description="Helical" evidence="6">
    <location>
        <begin position="189"/>
        <end position="208"/>
    </location>
</feature>
<keyword evidence="2" id="KW-1003">Cell membrane</keyword>
<sequence length="209" mass="22032">MLVDVLTWATVMAIPGPDIVAIGTQTSRYGQRAGFWTALGAMLGVATWSILALLGIEALLHVVPALSVVLPLAGSVALMLLGAFGLWGSVEAAKGTSKSNEEQEVASVAARTAGASVRLGYVTNISNPKALVFFTSFFTPMMSHYDGLAEKLSMLGLLLGVTLLVFSAMSVLIRVAAKTQLRNIPGLQYLPGIIFLGIGLFYFVETLAK</sequence>
<gene>
    <name evidence="7" type="ORF">KBX22_07400</name>
</gene>
<evidence type="ECO:0000256" key="4">
    <source>
        <dbReference type="ARBA" id="ARBA00022989"/>
    </source>
</evidence>
<dbReference type="GO" id="GO:0005886">
    <property type="term" value="C:plasma membrane"/>
    <property type="evidence" value="ECO:0007669"/>
    <property type="project" value="UniProtKB-SubCell"/>
</dbReference>
<evidence type="ECO:0000313" key="7">
    <source>
        <dbReference type="EMBL" id="MCQ4614554.1"/>
    </source>
</evidence>
<evidence type="ECO:0000256" key="3">
    <source>
        <dbReference type="ARBA" id="ARBA00022692"/>
    </source>
</evidence>
<keyword evidence="4 6" id="KW-1133">Transmembrane helix</keyword>
<accession>A0ABD4TQD4</accession>
<dbReference type="PANTHER" id="PTHR30086:SF20">
    <property type="entry name" value="ARGININE EXPORTER PROTEIN ARGO-RELATED"/>
    <property type="match status" value="1"/>
</dbReference>
<feature type="transmembrane region" description="Helical" evidence="6">
    <location>
        <begin position="152"/>
        <end position="177"/>
    </location>
</feature>
<evidence type="ECO:0000313" key="8">
    <source>
        <dbReference type="Proteomes" id="UP001205080"/>
    </source>
</evidence>
<keyword evidence="3 6" id="KW-0812">Transmembrane</keyword>
<evidence type="ECO:0000256" key="1">
    <source>
        <dbReference type="ARBA" id="ARBA00004651"/>
    </source>
</evidence>
<reference evidence="7 8" key="1">
    <citation type="submission" date="2021-04" db="EMBL/GenBank/DDBJ databases">
        <title>Corynebacterium genitalium sp. nov. and Corynebacterium genitalium sp. nov., two new species of the genus Corynebacterium.</title>
        <authorList>
            <person name="Jaen-Luchoro D."/>
            <person name="Pinyeiro-Iglesias B."/>
            <person name="Al-Shaer S."/>
            <person name="Karlsson R."/>
            <person name="Gonzales-Siles L."/>
            <person name="Cardew S."/>
            <person name="Jensie-Markopolous S."/>
            <person name="Ohlen M."/>
            <person name="Inganas E."/>
            <person name="Moore E.R.B."/>
        </authorList>
    </citation>
    <scope>NUCLEOTIDE SEQUENCE [LARGE SCALE GENOMIC DNA]</scope>
    <source>
        <strain evidence="7 8">CCUG 55013</strain>
    </source>
</reference>
<dbReference type="Pfam" id="PF01810">
    <property type="entry name" value="LysE"/>
    <property type="match status" value="1"/>
</dbReference>
<keyword evidence="5 6" id="KW-0472">Membrane</keyword>
<dbReference type="EMBL" id="JAGPYW010000007">
    <property type="protein sequence ID" value="MCQ4614554.1"/>
    <property type="molecule type" value="Genomic_DNA"/>
</dbReference>
<feature type="transmembrane region" description="Helical" evidence="6">
    <location>
        <begin position="35"/>
        <end position="56"/>
    </location>
</feature>
<dbReference type="PANTHER" id="PTHR30086">
    <property type="entry name" value="ARGININE EXPORTER PROTEIN ARGO"/>
    <property type="match status" value="1"/>
</dbReference>
<dbReference type="InterPro" id="IPR001123">
    <property type="entry name" value="LeuE-type"/>
</dbReference>
<dbReference type="Proteomes" id="UP001205080">
    <property type="component" value="Unassembled WGS sequence"/>
</dbReference>
<name>A0ABD4TQD4_9CORY</name>
<evidence type="ECO:0000256" key="5">
    <source>
        <dbReference type="ARBA" id="ARBA00023136"/>
    </source>
</evidence>
<comment type="subcellular location">
    <subcellularLocation>
        <location evidence="1">Cell membrane</location>
        <topology evidence="1">Multi-pass membrane protein</topology>
    </subcellularLocation>
</comment>
<proteinExistence type="predicted"/>
<evidence type="ECO:0000256" key="6">
    <source>
        <dbReference type="SAM" id="Phobius"/>
    </source>
</evidence>